<evidence type="ECO:0000313" key="2">
    <source>
        <dbReference type="Proteomes" id="UP000234681"/>
    </source>
</evidence>
<dbReference type="Proteomes" id="UP000234681">
    <property type="component" value="Chromosome 4"/>
</dbReference>
<dbReference type="EMBL" id="CH473959">
    <property type="protein sequence ID" value="EDM15271.1"/>
    <property type="molecule type" value="Genomic_DNA"/>
</dbReference>
<proteinExistence type="predicted"/>
<name>A6IEI4_RAT</name>
<gene>
    <name evidence="1" type="ORF">rCG_28101</name>
</gene>
<protein>
    <submittedName>
        <fullName evidence="1">RCG28101</fullName>
    </submittedName>
</protein>
<accession>A6IEI4</accession>
<dbReference type="AlphaFoldDB" id="A6IEI4"/>
<evidence type="ECO:0000313" key="1">
    <source>
        <dbReference type="EMBL" id="EDM15271.1"/>
    </source>
</evidence>
<reference evidence="2" key="1">
    <citation type="submission" date="2005-09" db="EMBL/GenBank/DDBJ databases">
        <authorList>
            <person name="Mural R.J."/>
            <person name="Li P.W."/>
            <person name="Adams M.D."/>
            <person name="Amanatides P.G."/>
            <person name="Baden-Tillson H."/>
            <person name="Barnstead M."/>
            <person name="Chin S.H."/>
            <person name="Dew I."/>
            <person name="Evans C.A."/>
            <person name="Ferriera S."/>
            <person name="Flanigan M."/>
            <person name="Fosler C."/>
            <person name="Glodek A."/>
            <person name="Gu Z."/>
            <person name="Holt R.A."/>
            <person name="Jennings D."/>
            <person name="Kraft C.L."/>
            <person name="Lu F."/>
            <person name="Nguyen T."/>
            <person name="Nusskern D.R."/>
            <person name="Pfannkoch C.M."/>
            <person name="Sitter C."/>
            <person name="Sutton G.G."/>
            <person name="Venter J.C."/>
            <person name="Wang Z."/>
            <person name="Woodage T."/>
            <person name="Zheng X.H."/>
            <person name="Zhong F."/>
        </authorList>
    </citation>
    <scope>NUCLEOTIDE SEQUENCE [LARGE SCALE GENOMIC DNA]</scope>
    <source>
        <strain>BN</strain>
        <strain evidence="2">Sprague-Dawley</strain>
    </source>
</reference>
<organism evidence="1 2">
    <name type="scientific">Rattus norvegicus</name>
    <name type="common">Rat</name>
    <dbReference type="NCBI Taxonomy" id="10116"/>
    <lineage>
        <taxon>Eukaryota</taxon>
        <taxon>Metazoa</taxon>
        <taxon>Chordata</taxon>
        <taxon>Craniata</taxon>
        <taxon>Vertebrata</taxon>
        <taxon>Euteleostomi</taxon>
        <taxon>Mammalia</taxon>
        <taxon>Eutheria</taxon>
        <taxon>Euarchontoglires</taxon>
        <taxon>Glires</taxon>
        <taxon>Rodentia</taxon>
        <taxon>Myomorpha</taxon>
        <taxon>Muroidea</taxon>
        <taxon>Muridae</taxon>
        <taxon>Murinae</taxon>
        <taxon>Rattus</taxon>
    </lineage>
</organism>
<sequence length="24" mass="2423">MVPSTGGVLPHFGNLLTASLAPKD</sequence>